<evidence type="ECO:0000313" key="2">
    <source>
        <dbReference type="Proteomes" id="UP001059663"/>
    </source>
</evidence>
<proteinExistence type="predicted"/>
<gene>
    <name evidence="1" type="ORF">LP422_07500</name>
</gene>
<dbReference type="Proteomes" id="UP001059663">
    <property type="component" value="Chromosome"/>
</dbReference>
<evidence type="ECO:0000313" key="1">
    <source>
        <dbReference type="EMBL" id="UUZ46507.1"/>
    </source>
</evidence>
<accession>A0AC61U8Z7</accession>
<name>A0AC61U8Z7_9MICO</name>
<protein>
    <submittedName>
        <fullName evidence="1">Uncharacterized protein</fullName>
    </submittedName>
</protein>
<sequence length="120" mass="12968">MPTTGMPAATTGPRGAGGVVERRPRRVELPGGDEGQAAAQRLRRDEGGEPRLAQQRHGGPPHLRREVVGEGVDEERDRVVGARRLRGRRRSSLRLAPTSGRSCAQSWGCCGGGRRRRRAG</sequence>
<dbReference type="EMBL" id="CP087977">
    <property type="protein sequence ID" value="UUZ46507.1"/>
    <property type="molecule type" value="Genomic_DNA"/>
</dbReference>
<reference evidence="1" key="1">
    <citation type="submission" date="2021-11" db="EMBL/GenBank/DDBJ databases">
        <title>Study of the species diversity of bacterial strains isolated from a unique natural object - Shulgan-Tash cave (Bashkiria).</title>
        <authorList>
            <person name="Sazanova A.L."/>
            <person name="Chirak E.R."/>
            <person name="Safronova V.I."/>
        </authorList>
    </citation>
    <scope>NUCLEOTIDE SEQUENCE</scope>
    <source>
        <strain evidence="1">P1</strain>
    </source>
</reference>
<organism evidence="1 2">
    <name type="scientific">Janibacter limosus</name>
    <dbReference type="NCBI Taxonomy" id="53458"/>
    <lineage>
        <taxon>Bacteria</taxon>
        <taxon>Bacillati</taxon>
        <taxon>Actinomycetota</taxon>
        <taxon>Actinomycetes</taxon>
        <taxon>Micrococcales</taxon>
        <taxon>Intrasporangiaceae</taxon>
        <taxon>Janibacter</taxon>
    </lineage>
</organism>